<evidence type="ECO:0000313" key="1">
    <source>
        <dbReference type="EMBL" id="RKK74046.1"/>
    </source>
</evidence>
<evidence type="ECO:0000313" key="2">
    <source>
        <dbReference type="Proteomes" id="UP000285084"/>
    </source>
</evidence>
<proteinExistence type="predicted"/>
<dbReference type="AlphaFoldDB" id="A0A420N197"/>
<accession>A0A420N197</accession>
<name>A0A420N197_FUSOX</name>
<protein>
    <submittedName>
        <fullName evidence="1">Uncharacterized protein</fullName>
    </submittedName>
</protein>
<comment type="caution">
    <text evidence="1">The sequence shown here is derived from an EMBL/GenBank/DDBJ whole genome shotgun (WGS) entry which is preliminary data.</text>
</comment>
<organism evidence="1 2">
    <name type="scientific">Fusarium oxysporum</name>
    <name type="common">Fusarium vascular wilt</name>
    <dbReference type="NCBI Taxonomy" id="5507"/>
    <lineage>
        <taxon>Eukaryota</taxon>
        <taxon>Fungi</taxon>
        <taxon>Dikarya</taxon>
        <taxon>Ascomycota</taxon>
        <taxon>Pezizomycotina</taxon>
        <taxon>Sordariomycetes</taxon>
        <taxon>Hypocreomycetidae</taxon>
        <taxon>Hypocreales</taxon>
        <taxon>Nectriaceae</taxon>
        <taxon>Fusarium</taxon>
        <taxon>Fusarium oxysporum species complex</taxon>
    </lineage>
</organism>
<sequence>MFYRAKFQPGDKFIYWIYGIQYQGQSPNGLQLDLIQEFDKLITG</sequence>
<reference evidence="1 2" key="1">
    <citation type="journal article" date="2018" name="Sci. Rep.">
        <title>Characterisation of pathogen-specific regions and novel effector candidates in Fusarium oxysporum f. sp. cepae.</title>
        <authorList>
            <person name="Armitage A.D."/>
            <person name="Taylor A."/>
            <person name="Sobczyk M.K."/>
            <person name="Baxter L."/>
            <person name="Greenfield B.P."/>
            <person name="Bates H.J."/>
            <person name="Wilson F."/>
            <person name="Jackson A.C."/>
            <person name="Ott S."/>
            <person name="Harrison R.J."/>
            <person name="Clarkson J.P."/>
        </authorList>
    </citation>
    <scope>NUCLEOTIDE SEQUENCE [LARGE SCALE GENOMIC DNA]</scope>
    <source>
        <strain evidence="1 2">Fo_A13</strain>
    </source>
</reference>
<dbReference type="EMBL" id="MRCX01000076">
    <property type="protein sequence ID" value="RKK74046.1"/>
    <property type="molecule type" value="Genomic_DNA"/>
</dbReference>
<gene>
    <name evidence="1" type="ORF">BFJ69_g8785</name>
</gene>
<dbReference type="Proteomes" id="UP000285084">
    <property type="component" value="Unassembled WGS sequence"/>
</dbReference>